<dbReference type="EMBL" id="JAAIYP010000002">
    <property type="protein sequence ID" value="NFV78580.1"/>
    <property type="molecule type" value="Genomic_DNA"/>
</dbReference>
<accession>A0A7C9QR55</accession>
<reference evidence="1 2" key="1">
    <citation type="submission" date="2020-02" db="EMBL/GenBank/DDBJ databases">
        <authorList>
            <person name="Dziuba M."/>
            <person name="Kuznetsov B."/>
            <person name="Mardanov A."/>
            <person name="Ravin N."/>
            <person name="Grouzdev D."/>
        </authorList>
    </citation>
    <scope>NUCLEOTIDE SEQUENCE [LARGE SCALE GENOMIC DNA]</scope>
    <source>
        <strain evidence="1 2">SpK</strain>
    </source>
</reference>
<proteinExistence type="predicted"/>
<evidence type="ECO:0008006" key="3">
    <source>
        <dbReference type="Google" id="ProtNLM"/>
    </source>
</evidence>
<comment type="caution">
    <text evidence="1">The sequence shown here is derived from an EMBL/GenBank/DDBJ whole genome shotgun (WGS) entry which is preliminary data.</text>
</comment>
<dbReference type="Proteomes" id="UP000480684">
    <property type="component" value="Unassembled WGS sequence"/>
</dbReference>
<dbReference type="AlphaFoldDB" id="A0A7C9QR55"/>
<organism evidence="1 2">
    <name type="scientific">Magnetospirillum aberrantis SpK</name>
    <dbReference type="NCBI Taxonomy" id="908842"/>
    <lineage>
        <taxon>Bacteria</taxon>
        <taxon>Pseudomonadati</taxon>
        <taxon>Pseudomonadota</taxon>
        <taxon>Alphaproteobacteria</taxon>
        <taxon>Rhodospirillales</taxon>
        <taxon>Rhodospirillaceae</taxon>
        <taxon>Magnetospirillum</taxon>
    </lineage>
</organism>
<evidence type="ECO:0000313" key="2">
    <source>
        <dbReference type="Proteomes" id="UP000480684"/>
    </source>
</evidence>
<keyword evidence="2" id="KW-1185">Reference proteome</keyword>
<gene>
    <name evidence="1" type="ORF">G4223_00425</name>
</gene>
<protein>
    <recommendedName>
        <fullName evidence="3">Tetratricopeptide repeat protein</fullName>
    </recommendedName>
</protein>
<name>A0A7C9QR55_9PROT</name>
<evidence type="ECO:0000313" key="1">
    <source>
        <dbReference type="EMBL" id="NFV78580.1"/>
    </source>
</evidence>
<sequence length="162" mass="17744">MFDNNPLPLDLPPAARAEMAAAVAAWDDEPTAASHVAAALTAAPDSLGVRIGAYKFYLYRHRLEQAVVQARVILAQAARRQQLPHDWRDVAADHAAFDSLEPWPRLFLQALVALGYGLLRLGLTEEGEAALVKAAELDPADRLGAKRLLELSRREPDEDEDS</sequence>
<dbReference type="RefSeq" id="WP_163673640.1">
    <property type="nucleotide sequence ID" value="NZ_JAAIYP010000002.1"/>
</dbReference>